<name>A0A9P8XWT5_9PEZI</name>
<dbReference type="Proteomes" id="UP000756346">
    <property type="component" value="Unassembled WGS sequence"/>
</dbReference>
<organism evidence="2 3">
    <name type="scientific">Microdochium trichocladiopsis</name>
    <dbReference type="NCBI Taxonomy" id="1682393"/>
    <lineage>
        <taxon>Eukaryota</taxon>
        <taxon>Fungi</taxon>
        <taxon>Dikarya</taxon>
        <taxon>Ascomycota</taxon>
        <taxon>Pezizomycotina</taxon>
        <taxon>Sordariomycetes</taxon>
        <taxon>Xylariomycetidae</taxon>
        <taxon>Xylariales</taxon>
        <taxon>Microdochiaceae</taxon>
        <taxon>Microdochium</taxon>
    </lineage>
</organism>
<evidence type="ECO:0000256" key="1">
    <source>
        <dbReference type="SAM" id="MobiDB-lite"/>
    </source>
</evidence>
<feature type="region of interest" description="Disordered" evidence="1">
    <location>
        <begin position="299"/>
        <end position="367"/>
    </location>
</feature>
<protein>
    <submittedName>
        <fullName evidence="2">Uncharacterized protein</fullName>
    </submittedName>
</protein>
<feature type="compositionally biased region" description="Low complexity" evidence="1">
    <location>
        <begin position="226"/>
        <end position="239"/>
    </location>
</feature>
<reference evidence="2" key="1">
    <citation type="journal article" date="2021" name="Nat. Commun.">
        <title>Genetic determinants of endophytism in the Arabidopsis root mycobiome.</title>
        <authorList>
            <person name="Mesny F."/>
            <person name="Miyauchi S."/>
            <person name="Thiergart T."/>
            <person name="Pickel B."/>
            <person name="Atanasova L."/>
            <person name="Karlsson M."/>
            <person name="Huettel B."/>
            <person name="Barry K.W."/>
            <person name="Haridas S."/>
            <person name="Chen C."/>
            <person name="Bauer D."/>
            <person name="Andreopoulos W."/>
            <person name="Pangilinan J."/>
            <person name="LaButti K."/>
            <person name="Riley R."/>
            <person name="Lipzen A."/>
            <person name="Clum A."/>
            <person name="Drula E."/>
            <person name="Henrissat B."/>
            <person name="Kohler A."/>
            <person name="Grigoriev I.V."/>
            <person name="Martin F.M."/>
            <person name="Hacquard S."/>
        </authorList>
    </citation>
    <scope>NUCLEOTIDE SEQUENCE</scope>
    <source>
        <strain evidence="2">MPI-CAGE-CH-0230</strain>
    </source>
</reference>
<sequence length="405" mass="42896">MAVWQCRLWRMIGVLQRDGQQGTGQIRNLTTLKILSVYLHCYQISLATTAWVPPANNTAAKDGQDGPSTTGFARHPALEVSGEVDAASLAGLTRLRSRDLGGFGVLCFADMFLDCTMLPVIARQAAQQIKDTTGTTTTAEELETLLTKRQLALLSLLGRTVERSIDEHEEQVFGRKNKPQQHHHVGAASSTAAATASGYTTAASSPGFSDASQYQVAPREGHEDSAAATHPAAAPVPARRSARHDEHGSSSSSSSNEECVAGNSSLTPTAAGPLWPTAAPSSVFPETLCDAHIWPLSGPSSSPYHPPSSSSVSPSDPSSSSSPSSTSSSSSSSVPQGQIQQQPQKAQPQHKEQHHSQQQPPFHPGDFQVVPFAARRELTLKCIPIHVDTALAGLLEGVFYAKVVA</sequence>
<dbReference type="AlphaFoldDB" id="A0A9P8XWT5"/>
<dbReference type="GeneID" id="70188873"/>
<gene>
    <name evidence="2" type="ORF">B0I36DRAFT_366614</name>
</gene>
<feature type="compositionally biased region" description="Basic residues" evidence="1">
    <location>
        <begin position="175"/>
        <end position="185"/>
    </location>
</feature>
<feature type="compositionally biased region" description="Polar residues" evidence="1">
    <location>
        <begin position="206"/>
        <end position="215"/>
    </location>
</feature>
<feature type="compositionally biased region" description="Low complexity" evidence="1">
    <location>
        <begin position="299"/>
        <end position="347"/>
    </location>
</feature>
<dbReference type="RefSeq" id="XP_046008237.1">
    <property type="nucleotide sequence ID" value="XM_046159327.1"/>
</dbReference>
<keyword evidence="3" id="KW-1185">Reference proteome</keyword>
<feature type="compositionally biased region" description="Low complexity" evidence="1">
    <location>
        <begin position="186"/>
        <end position="205"/>
    </location>
</feature>
<evidence type="ECO:0000313" key="3">
    <source>
        <dbReference type="Proteomes" id="UP000756346"/>
    </source>
</evidence>
<accession>A0A9P8XWT5</accession>
<evidence type="ECO:0000313" key="2">
    <source>
        <dbReference type="EMBL" id="KAH7024689.1"/>
    </source>
</evidence>
<feature type="region of interest" description="Disordered" evidence="1">
    <location>
        <begin position="168"/>
        <end position="265"/>
    </location>
</feature>
<comment type="caution">
    <text evidence="2">The sequence shown here is derived from an EMBL/GenBank/DDBJ whole genome shotgun (WGS) entry which is preliminary data.</text>
</comment>
<dbReference type="EMBL" id="JAGTJQ010000009">
    <property type="protein sequence ID" value="KAH7024689.1"/>
    <property type="molecule type" value="Genomic_DNA"/>
</dbReference>
<proteinExistence type="predicted"/>